<dbReference type="EMBL" id="CAJJDN010000189">
    <property type="protein sequence ID" value="CAD8128438.1"/>
    <property type="molecule type" value="Genomic_DNA"/>
</dbReference>
<organism evidence="1 2">
    <name type="scientific">Paramecium sonneborni</name>
    <dbReference type="NCBI Taxonomy" id="65129"/>
    <lineage>
        <taxon>Eukaryota</taxon>
        <taxon>Sar</taxon>
        <taxon>Alveolata</taxon>
        <taxon>Ciliophora</taxon>
        <taxon>Intramacronucleata</taxon>
        <taxon>Oligohymenophorea</taxon>
        <taxon>Peniculida</taxon>
        <taxon>Parameciidae</taxon>
        <taxon>Paramecium</taxon>
    </lineage>
</organism>
<evidence type="ECO:0000313" key="2">
    <source>
        <dbReference type="Proteomes" id="UP000692954"/>
    </source>
</evidence>
<comment type="caution">
    <text evidence="1">The sequence shown here is derived from an EMBL/GenBank/DDBJ whole genome shotgun (WGS) entry which is preliminary data.</text>
</comment>
<reference evidence="1" key="1">
    <citation type="submission" date="2021-01" db="EMBL/GenBank/DDBJ databases">
        <authorList>
            <consortium name="Genoscope - CEA"/>
            <person name="William W."/>
        </authorList>
    </citation>
    <scope>NUCLEOTIDE SEQUENCE</scope>
</reference>
<protein>
    <submittedName>
        <fullName evidence="1">Uncharacterized protein</fullName>
    </submittedName>
</protein>
<gene>
    <name evidence="1" type="ORF">PSON_ATCC_30995.1.T1890015</name>
</gene>
<accession>A0A8S1RJR5</accession>
<dbReference type="AlphaFoldDB" id="A0A8S1RJR5"/>
<dbReference type="Proteomes" id="UP000692954">
    <property type="component" value="Unassembled WGS sequence"/>
</dbReference>
<sequence>MNLMLRKQFREKQQKYEELNTVKNFRLSMEELAKSEILYSQKLKIQQFSKKLKKSNFMNPIVENNRRQNDQKL</sequence>
<proteinExistence type="predicted"/>
<evidence type="ECO:0000313" key="1">
    <source>
        <dbReference type="EMBL" id="CAD8128438.1"/>
    </source>
</evidence>
<name>A0A8S1RJR5_9CILI</name>
<keyword evidence="2" id="KW-1185">Reference proteome</keyword>